<accession>A0A1J5IKS1</accession>
<evidence type="ECO:0008006" key="4">
    <source>
        <dbReference type="Google" id="ProtNLM"/>
    </source>
</evidence>
<feature type="transmembrane region" description="Helical" evidence="1">
    <location>
        <begin position="12"/>
        <end position="33"/>
    </location>
</feature>
<keyword evidence="1" id="KW-0472">Membrane</keyword>
<keyword evidence="1" id="KW-0812">Transmembrane</keyword>
<dbReference type="Proteomes" id="UP000183245">
    <property type="component" value="Unassembled WGS sequence"/>
</dbReference>
<gene>
    <name evidence="2" type="ORF">AUK40_02615</name>
</gene>
<sequence length="197" mass="21271">MPQKPKNPPSSLKMGILFVLAVTILYGLTYLGIQQLLRHNADKPQISLVSEAAAALTRGDLATSVLPSPTIDLRESLEPFVIVYDTAGKPTAGSGLLDGELPTPPAGVFTYASEHGEDRVTWQPKSDVRIATVIKPFSGPASGFVLAGRSLAEVERKTDILLVIIAGAYTATMLTAFVPMYLLLRPRKNRLLTRFLV</sequence>
<dbReference type="STRING" id="1817892.AUK40_02615"/>
<organism evidence="2 3">
    <name type="scientific">Candidatus Wirthbacteria bacterium CG2_30_54_11</name>
    <dbReference type="NCBI Taxonomy" id="1817892"/>
    <lineage>
        <taxon>Bacteria</taxon>
        <taxon>Candidatus Wirthbacteria</taxon>
    </lineage>
</organism>
<dbReference type="AlphaFoldDB" id="A0A1J5IKS1"/>
<feature type="transmembrane region" description="Helical" evidence="1">
    <location>
        <begin position="160"/>
        <end position="184"/>
    </location>
</feature>
<proteinExistence type="predicted"/>
<evidence type="ECO:0000313" key="3">
    <source>
        <dbReference type="Proteomes" id="UP000183245"/>
    </source>
</evidence>
<protein>
    <recommendedName>
        <fullName evidence="4">Two-component sensor kinase N-terminal domain-containing protein</fullName>
    </recommendedName>
</protein>
<comment type="caution">
    <text evidence="2">The sequence shown here is derived from an EMBL/GenBank/DDBJ whole genome shotgun (WGS) entry which is preliminary data.</text>
</comment>
<evidence type="ECO:0000313" key="2">
    <source>
        <dbReference type="EMBL" id="OIP97741.1"/>
    </source>
</evidence>
<dbReference type="EMBL" id="MNZT01000048">
    <property type="protein sequence ID" value="OIP97741.1"/>
    <property type="molecule type" value="Genomic_DNA"/>
</dbReference>
<keyword evidence="1" id="KW-1133">Transmembrane helix</keyword>
<evidence type="ECO:0000256" key="1">
    <source>
        <dbReference type="SAM" id="Phobius"/>
    </source>
</evidence>
<reference evidence="2" key="1">
    <citation type="journal article" date="2016" name="Environ. Microbiol.">
        <title>Genomic resolution of a cold subsurface aquifer community provides metabolic insights for novel microbes adapted to high CO concentrations.</title>
        <authorList>
            <person name="Probst A.J."/>
            <person name="Castelle C.J."/>
            <person name="Singh A."/>
            <person name="Brown C.T."/>
            <person name="Anantharaman K."/>
            <person name="Sharon I."/>
            <person name="Hug L.A."/>
            <person name="Burstein D."/>
            <person name="Emerson J.B."/>
            <person name="Thomas B.C."/>
            <person name="Banfield J.F."/>
        </authorList>
    </citation>
    <scope>NUCLEOTIDE SEQUENCE [LARGE SCALE GENOMIC DNA]</scope>
    <source>
        <strain evidence="2">CG2_30_54_11</strain>
    </source>
</reference>
<name>A0A1J5IKS1_9BACT</name>